<dbReference type="Proteomes" id="UP001381693">
    <property type="component" value="Unassembled WGS sequence"/>
</dbReference>
<reference evidence="2 3" key="1">
    <citation type="submission" date="2023-11" db="EMBL/GenBank/DDBJ databases">
        <title>Halocaridina rubra genome assembly.</title>
        <authorList>
            <person name="Smith C."/>
        </authorList>
    </citation>
    <scope>NUCLEOTIDE SEQUENCE [LARGE SCALE GENOMIC DNA]</scope>
    <source>
        <strain evidence="2">EP-1</strain>
        <tissue evidence="2">Whole</tissue>
    </source>
</reference>
<proteinExistence type="predicted"/>
<protein>
    <submittedName>
        <fullName evidence="2">Uncharacterized protein</fullName>
    </submittedName>
</protein>
<evidence type="ECO:0000313" key="3">
    <source>
        <dbReference type="Proteomes" id="UP001381693"/>
    </source>
</evidence>
<feature type="region of interest" description="Disordered" evidence="1">
    <location>
        <begin position="1"/>
        <end position="44"/>
    </location>
</feature>
<organism evidence="2 3">
    <name type="scientific">Halocaridina rubra</name>
    <name type="common">Hawaiian red shrimp</name>
    <dbReference type="NCBI Taxonomy" id="373956"/>
    <lineage>
        <taxon>Eukaryota</taxon>
        <taxon>Metazoa</taxon>
        <taxon>Ecdysozoa</taxon>
        <taxon>Arthropoda</taxon>
        <taxon>Crustacea</taxon>
        <taxon>Multicrustacea</taxon>
        <taxon>Malacostraca</taxon>
        <taxon>Eumalacostraca</taxon>
        <taxon>Eucarida</taxon>
        <taxon>Decapoda</taxon>
        <taxon>Pleocyemata</taxon>
        <taxon>Caridea</taxon>
        <taxon>Atyoidea</taxon>
        <taxon>Atyidae</taxon>
        <taxon>Halocaridina</taxon>
    </lineage>
</organism>
<evidence type="ECO:0000256" key="1">
    <source>
        <dbReference type="SAM" id="MobiDB-lite"/>
    </source>
</evidence>
<name>A0AAN8XQD2_HALRR</name>
<sequence>MDDDQSNAPVRSVKEMAASLARGTVEEESADVKPRRKSEVEKTRSTVNGIRKIVKKKIHKLKELEETMVDGEQGKGSTVSPPLHRQTSHKHVLTTDLALEDVVNV</sequence>
<dbReference type="AlphaFoldDB" id="A0AAN8XQD2"/>
<evidence type="ECO:0000313" key="2">
    <source>
        <dbReference type="EMBL" id="KAK7083758.1"/>
    </source>
</evidence>
<dbReference type="EMBL" id="JAXCGZ010002566">
    <property type="protein sequence ID" value="KAK7083758.1"/>
    <property type="molecule type" value="Genomic_DNA"/>
</dbReference>
<gene>
    <name evidence="2" type="ORF">SK128_012194</name>
</gene>
<accession>A0AAN8XQD2</accession>
<feature type="compositionally biased region" description="Basic and acidic residues" evidence="1">
    <location>
        <begin position="30"/>
        <end position="44"/>
    </location>
</feature>
<comment type="caution">
    <text evidence="2">The sequence shown here is derived from an EMBL/GenBank/DDBJ whole genome shotgun (WGS) entry which is preliminary data.</text>
</comment>
<feature type="region of interest" description="Disordered" evidence="1">
    <location>
        <begin position="65"/>
        <end position="91"/>
    </location>
</feature>
<keyword evidence="3" id="KW-1185">Reference proteome</keyword>